<feature type="domain" description="HSF-type DNA-binding" evidence="7">
    <location>
        <begin position="16"/>
        <end position="120"/>
    </location>
</feature>
<keyword evidence="3" id="KW-0238">DNA-binding</keyword>
<dbReference type="InterPro" id="IPR000232">
    <property type="entry name" value="HSF_DNA-bd"/>
</dbReference>
<evidence type="ECO:0000256" key="1">
    <source>
        <dbReference type="ARBA" id="ARBA00004123"/>
    </source>
</evidence>
<dbReference type="FunFam" id="1.10.10.10:FF:000027">
    <property type="entry name" value="Heat shock transcription factor 1"/>
    <property type="match status" value="1"/>
</dbReference>
<dbReference type="GO" id="GO:0005634">
    <property type="term" value="C:nucleus"/>
    <property type="evidence" value="ECO:0007669"/>
    <property type="project" value="UniProtKB-SubCell"/>
</dbReference>
<dbReference type="PANTHER" id="PTHR10015:SF361">
    <property type="entry name" value="TRANSCRIPTION FACTOR SKN7"/>
    <property type="match status" value="1"/>
</dbReference>
<protein>
    <submittedName>
        <fullName evidence="8">Kinase-regulated stress-responsive transcription factor skn7, variant 2</fullName>
    </submittedName>
</protein>
<dbReference type="InterPro" id="IPR036390">
    <property type="entry name" value="WH_DNA-bd_sf"/>
</dbReference>
<dbReference type="PRINTS" id="PR00056">
    <property type="entry name" value="HSFDOMAIN"/>
</dbReference>
<dbReference type="AlphaFoldDB" id="A0A9Q8Q6N8"/>
<dbReference type="SMART" id="SM00415">
    <property type="entry name" value="HSF"/>
    <property type="match status" value="1"/>
</dbReference>
<dbReference type="SUPFAM" id="SSF46785">
    <property type="entry name" value="Winged helix' DNA-binding domain"/>
    <property type="match status" value="1"/>
</dbReference>
<dbReference type="GO" id="GO:0043565">
    <property type="term" value="F:sequence-specific DNA binding"/>
    <property type="evidence" value="ECO:0007669"/>
    <property type="project" value="InterPro"/>
</dbReference>
<gene>
    <name evidence="8" type="primary">SKN7_1</name>
    <name evidence="8" type="ORF">JDV02_001407</name>
</gene>
<dbReference type="EMBL" id="CP086354">
    <property type="protein sequence ID" value="UNI14814.1"/>
    <property type="molecule type" value="Genomic_DNA"/>
</dbReference>
<keyword evidence="8" id="KW-0808">Transferase</keyword>
<evidence type="ECO:0000256" key="3">
    <source>
        <dbReference type="ARBA" id="ARBA00023125"/>
    </source>
</evidence>
<dbReference type="GeneID" id="72063370"/>
<dbReference type="Proteomes" id="UP000829364">
    <property type="component" value="Chromosome 1"/>
</dbReference>
<dbReference type="GO" id="GO:0003700">
    <property type="term" value="F:DNA-binding transcription factor activity"/>
    <property type="evidence" value="ECO:0007669"/>
    <property type="project" value="InterPro"/>
</dbReference>
<name>A0A9Q8Q6N8_9HYPO</name>
<dbReference type="Gene3D" id="1.10.10.10">
    <property type="entry name" value="Winged helix-like DNA-binding domain superfamily/Winged helix DNA-binding domain"/>
    <property type="match status" value="1"/>
</dbReference>
<evidence type="ECO:0000256" key="4">
    <source>
        <dbReference type="ARBA" id="ARBA00023163"/>
    </source>
</evidence>
<keyword evidence="2" id="KW-0805">Transcription regulation</keyword>
<keyword evidence="8" id="KW-0418">Kinase</keyword>
<keyword evidence="9" id="KW-1185">Reference proteome</keyword>
<evidence type="ECO:0000256" key="5">
    <source>
        <dbReference type="ARBA" id="ARBA00023242"/>
    </source>
</evidence>
<dbReference type="OrthoDB" id="424572at2759"/>
<accession>A0A9Q8Q6N8</accession>
<dbReference type="RefSeq" id="XP_047838295.1">
    <property type="nucleotide sequence ID" value="XM_047982333.1"/>
</dbReference>
<evidence type="ECO:0000313" key="9">
    <source>
        <dbReference type="Proteomes" id="UP000829364"/>
    </source>
</evidence>
<dbReference type="InterPro" id="IPR036388">
    <property type="entry name" value="WH-like_DNA-bd_sf"/>
</dbReference>
<sequence length="217" mass="24950">MSMPGAGSIRPWSRAKESEFVRNLFRILDDPSQRDLVRWGQEGDTFIVVEGERFNKCILQKHFRHSNMSSFVRQLNKYSFYKVASSLNDGSLSSGSTMSEFKHPHFRLGGEGELYKICRKAPAPKHPRAMDSFTQSQGISIISENLTATQDQIRNIERTHANEARTNKLLVEEVLALQKMLKAQTEAQHEILNYLSPFTYDGRHNNPRRGTRRKLQP</sequence>
<evidence type="ECO:0000256" key="6">
    <source>
        <dbReference type="RuleBase" id="RU004020"/>
    </source>
</evidence>
<comment type="similarity">
    <text evidence="6">Belongs to the HSF family.</text>
</comment>
<reference evidence="8" key="1">
    <citation type="submission" date="2021-11" db="EMBL/GenBank/DDBJ databases">
        <title>Purpureocillium_takamizusanense_genome.</title>
        <authorList>
            <person name="Nguyen N.-H."/>
        </authorList>
    </citation>
    <scope>NUCLEOTIDE SEQUENCE</scope>
    <source>
        <strain evidence="8">PT3</strain>
    </source>
</reference>
<evidence type="ECO:0000259" key="7">
    <source>
        <dbReference type="SMART" id="SM00415"/>
    </source>
</evidence>
<keyword evidence="4" id="KW-0804">Transcription</keyword>
<organism evidence="8 9">
    <name type="scientific">Purpureocillium takamizusanense</name>
    <dbReference type="NCBI Taxonomy" id="2060973"/>
    <lineage>
        <taxon>Eukaryota</taxon>
        <taxon>Fungi</taxon>
        <taxon>Dikarya</taxon>
        <taxon>Ascomycota</taxon>
        <taxon>Pezizomycotina</taxon>
        <taxon>Sordariomycetes</taxon>
        <taxon>Hypocreomycetidae</taxon>
        <taxon>Hypocreales</taxon>
        <taxon>Ophiocordycipitaceae</taxon>
        <taxon>Purpureocillium</taxon>
    </lineage>
</organism>
<dbReference type="PANTHER" id="PTHR10015">
    <property type="entry name" value="HEAT SHOCK TRANSCRIPTION FACTOR"/>
    <property type="match status" value="1"/>
</dbReference>
<dbReference type="Pfam" id="PF00447">
    <property type="entry name" value="HSF_DNA-bind"/>
    <property type="match status" value="1"/>
</dbReference>
<comment type="subcellular location">
    <subcellularLocation>
        <location evidence="1">Nucleus</location>
    </subcellularLocation>
</comment>
<proteinExistence type="inferred from homology"/>
<dbReference type="GO" id="GO:0016301">
    <property type="term" value="F:kinase activity"/>
    <property type="evidence" value="ECO:0007669"/>
    <property type="project" value="UniProtKB-KW"/>
</dbReference>
<evidence type="ECO:0000313" key="8">
    <source>
        <dbReference type="EMBL" id="UNI14814.1"/>
    </source>
</evidence>
<evidence type="ECO:0000256" key="2">
    <source>
        <dbReference type="ARBA" id="ARBA00023015"/>
    </source>
</evidence>
<keyword evidence="5" id="KW-0539">Nucleus</keyword>